<sequence>MRLANLFVGGSSPWHAQHLYCRANRSQREIENINGTHMTGSRCAEMQLVG</sequence>
<organism evidence="1 2">
    <name type="scientific">Plasmopara halstedii</name>
    <name type="common">Downy mildew of sunflower</name>
    <dbReference type="NCBI Taxonomy" id="4781"/>
    <lineage>
        <taxon>Eukaryota</taxon>
        <taxon>Sar</taxon>
        <taxon>Stramenopiles</taxon>
        <taxon>Oomycota</taxon>
        <taxon>Peronosporomycetes</taxon>
        <taxon>Peronosporales</taxon>
        <taxon>Peronosporaceae</taxon>
        <taxon>Plasmopara</taxon>
    </lineage>
</organism>
<evidence type="ECO:0000313" key="1">
    <source>
        <dbReference type="EMBL" id="CEG38315.1"/>
    </source>
</evidence>
<proteinExistence type="predicted"/>
<protein>
    <submittedName>
        <fullName evidence="1">Uncharacterized protein</fullName>
    </submittedName>
</protein>
<name>A0A0N7L4C8_PLAHL</name>
<keyword evidence="2" id="KW-1185">Reference proteome</keyword>
<dbReference type="GeneID" id="36403451"/>
<dbReference type="AlphaFoldDB" id="A0A0N7L4C8"/>
<accession>A0A0N7L4C8</accession>
<evidence type="ECO:0000313" key="2">
    <source>
        <dbReference type="Proteomes" id="UP000054928"/>
    </source>
</evidence>
<dbReference type="RefSeq" id="XP_024574684.1">
    <property type="nucleotide sequence ID" value="XM_024723738.1"/>
</dbReference>
<dbReference type="EMBL" id="CCYD01000321">
    <property type="protein sequence ID" value="CEG38315.1"/>
    <property type="molecule type" value="Genomic_DNA"/>
</dbReference>
<dbReference type="Proteomes" id="UP000054928">
    <property type="component" value="Unassembled WGS sequence"/>
</dbReference>
<reference evidence="2" key="1">
    <citation type="submission" date="2014-09" db="EMBL/GenBank/DDBJ databases">
        <authorList>
            <person name="Sharma Rahul"/>
            <person name="Thines Marco"/>
        </authorList>
    </citation>
    <scope>NUCLEOTIDE SEQUENCE [LARGE SCALE GENOMIC DNA]</scope>
</reference>